<dbReference type="PANTHER" id="PTHR30273:SF2">
    <property type="entry name" value="PROTEIN FECR"/>
    <property type="match status" value="1"/>
</dbReference>
<organism evidence="3 4">
    <name type="scientific">Dinghuibacter silviterrae</name>
    <dbReference type="NCBI Taxonomy" id="1539049"/>
    <lineage>
        <taxon>Bacteria</taxon>
        <taxon>Pseudomonadati</taxon>
        <taxon>Bacteroidota</taxon>
        <taxon>Chitinophagia</taxon>
        <taxon>Chitinophagales</taxon>
        <taxon>Chitinophagaceae</taxon>
        <taxon>Dinghuibacter</taxon>
    </lineage>
</organism>
<dbReference type="InterPro" id="IPR006860">
    <property type="entry name" value="FecR"/>
</dbReference>
<evidence type="ECO:0000313" key="3">
    <source>
        <dbReference type="EMBL" id="TDW97050.1"/>
    </source>
</evidence>
<name>A0A4R8DJ65_9BACT</name>
<protein>
    <submittedName>
        <fullName evidence="3">FecR family protein</fullName>
    </submittedName>
</protein>
<proteinExistence type="predicted"/>
<dbReference type="Proteomes" id="UP000294498">
    <property type="component" value="Unassembled WGS sequence"/>
</dbReference>
<dbReference type="Gene3D" id="2.60.120.1440">
    <property type="match status" value="1"/>
</dbReference>
<dbReference type="OrthoDB" id="629393at2"/>
<evidence type="ECO:0000259" key="2">
    <source>
        <dbReference type="Pfam" id="PF16344"/>
    </source>
</evidence>
<feature type="domain" description="Protein FecR C-terminal" evidence="2">
    <location>
        <begin position="315"/>
        <end position="381"/>
    </location>
</feature>
<comment type="caution">
    <text evidence="3">The sequence shown here is derived from an EMBL/GenBank/DDBJ whole genome shotgun (WGS) entry which is preliminary data.</text>
</comment>
<dbReference type="EMBL" id="SODV01000002">
    <property type="protein sequence ID" value="TDW97050.1"/>
    <property type="molecule type" value="Genomic_DNA"/>
</dbReference>
<dbReference type="AlphaFoldDB" id="A0A4R8DJ65"/>
<dbReference type="PANTHER" id="PTHR30273">
    <property type="entry name" value="PERIPLASMIC SIGNAL SENSOR AND SIGMA FACTOR ACTIVATOR FECR-RELATED"/>
    <property type="match status" value="1"/>
</dbReference>
<evidence type="ECO:0000259" key="1">
    <source>
        <dbReference type="Pfam" id="PF04773"/>
    </source>
</evidence>
<dbReference type="InterPro" id="IPR032508">
    <property type="entry name" value="FecR_C"/>
</dbReference>
<dbReference type="RefSeq" id="WP_133998581.1">
    <property type="nucleotide sequence ID" value="NZ_SODV01000002.1"/>
</dbReference>
<feature type="domain" description="FecR protein" evidence="1">
    <location>
        <begin position="176"/>
        <end position="277"/>
    </location>
</feature>
<dbReference type="Gene3D" id="3.55.50.30">
    <property type="match status" value="1"/>
</dbReference>
<dbReference type="Pfam" id="PF16344">
    <property type="entry name" value="FecR_C"/>
    <property type="match status" value="1"/>
</dbReference>
<dbReference type="PIRSF" id="PIRSF018266">
    <property type="entry name" value="FecR"/>
    <property type="match status" value="1"/>
</dbReference>
<evidence type="ECO:0000313" key="4">
    <source>
        <dbReference type="Proteomes" id="UP000294498"/>
    </source>
</evidence>
<accession>A0A4R8DJ65</accession>
<sequence length="382" mass="42356">MLQDLLRKYMQGTISETELHELEECLDCADTSLSEALASLLEEAPEMPAYRDEDWEPVYARIEARLPERARPAGITRRQWPRFAATAAIVLALLGVFLHKQFSRPAQVAPVVAHDIAPGGNKATLTLANGRVIDLGEAQEGLLDRQPEAKVVKQGEGVVAYQKDSSMAGDGTAYNTLATPRAGQYRVTLSDGTRVWLNAASSLRYPAAFHGRERVVELTGEAYFEVAPHSSMPFKVTARRTPDAAPVEVDVLGTHFDIMAYTDEPHIETTLLEGSVRVRSGDRSVLLRPGQQALEAGFAQKVDTDEVVAWKNGLFKFNEATLAQVMRQVSRWYDVDVVYQYTPSQDRFGGEMYRNVPVSKLLKVLQASGVHFRVEGRKIIVN</sequence>
<dbReference type="Pfam" id="PF04773">
    <property type="entry name" value="FecR"/>
    <property type="match status" value="1"/>
</dbReference>
<dbReference type="GO" id="GO:0016989">
    <property type="term" value="F:sigma factor antagonist activity"/>
    <property type="evidence" value="ECO:0007669"/>
    <property type="project" value="TreeGrafter"/>
</dbReference>
<keyword evidence="4" id="KW-1185">Reference proteome</keyword>
<reference evidence="3 4" key="1">
    <citation type="submission" date="2019-03" db="EMBL/GenBank/DDBJ databases">
        <title>Genomic Encyclopedia of Type Strains, Phase IV (KMG-IV): sequencing the most valuable type-strain genomes for metagenomic binning, comparative biology and taxonomic classification.</title>
        <authorList>
            <person name="Goeker M."/>
        </authorList>
    </citation>
    <scope>NUCLEOTIDE SEQUENCE [LARGE SCALE GENOMIC DNA]</scope>
    <source>
        <strain evidence="3 4">DSM 100059</strain>
    </source>
</reference>
<gene>
    <name evidence="3" type="ORF">EDB95_4887</name>
</gene>
<dbReference type="InterPro" id="IPR012373">
    <property type="entry name" value="Ferrdict_sens_TM"/>
</dbReference>